<evidence type="ECO:0000313" key="2">
    <source>
        <dbReference type="Proteomes" id="UP000789901"/>
    </source>
</evidence>
<evidence type="ECO:0000313" key="1">
    <source>
        <dbReference type="EMBL" id="CAG8790259.1"/>
    </source>
</evidence>
<sequence length="182" mass="21348">HKTQSETRRSTNSEIYEYIQTRWIFLKIKVSQPYTLSDPEFTFIEINHAHREAQKKIQKVYNISEVFGRPSNYKLNIAGKTTKDVATVVDFFDLVKPTGEEDAIAVVDKYYSHNLNKDNKLYKSKEFKKGLEQNSPEMLQNHLKYEHKPGQAQRFFEYGNEYSDDQLDYVLETMSGAIQHPV</sequence>
<name>A0ABN7VQ29_GIGMA</name>
<dbReference type="Proteomes" id="UP000789901">
    <property type="component" value="Unassembled WGS sequence"/>
</dbReference>
<keyword evidence="2" id="KW-1185">Reference proteome</keyword>
<comment type="caution">
    <text evidence="1">The sequence shown here is derived from an EMBL/GenBank/DDBJ whole genome shotgun (WGS) entry which is preliminary data.</text>
</comment>
<accession>A0ABN7VQ29</accession>
<reference evidence="1 2" key="1">
    <citation type="submission" date="2021-06" db="EMBL/GenBank/DDBJ databases">
        <authorList>
            <person name="Kallberg Y."/>
            <person name="Tangrot J."/>
            <person name="Rosling A."/>
        </authorList>
    </citation>
    <scope>NUCLEOTIDE SEQUENCE [LARGE SCALE GENOMIC DNA]</scope>
    <source>
        <strain evidence="1 2">120-4 pot B 10/14</strain>
    </source>
</reference>
<protein>
    <submittedName>
        <fullName evidence="1">36756_t:CDS:1</fullName>
    </submittedName>
</protein>
<feature type="non-terminal residue" evidence="1">
    <location>
        <position position="1"/>
    </location>
</feature>
<gene>
    <name evidence="1" type="ORF">GMARGA_LOCUS21122</name>
</gene>
<dbReference type="EMBL" id="CAJVQB010019185">
    <property type="protein sequence ID" value="CAG8790259.1"/>
    <property type="molecule type" value="Genomic_DNA"/>
</dbReference>
<proteinExistence type="predicted"/>
<organism evidence="1 2">
    <name type="scientific">Gigaspora margarita</name>
    <dbReference type="NCBI Taxonomy" id="4874"/>
    <lineage>
        <taxon>Eukaryota</taxon>
        <taxon>Fungi</taxon>
        <taxon>Fungi incertae sedis</taxon>
        <taxon>Mucoromycota</taxon>
        <taxon>Glomeromycotina</taxon>
        <taxon>Glomeromycetes</taxon>
        <taxon>Diversisporales</taxon>
        <taxon>Gigasporaceae</taxon>
        <taxon>Gigaspora</taxon>
    </lineage>
</organism>